<evidence type="ECO:0000313" key="2">
    <source>
        <dbReference type="Proteomes" id="UP000289738"/>
    </source>
</evidence>
<gene>
    <name evidence="1" type="ORF">Ahy_B05g079419</name>
</gene>
<dbReference type="EMBL" id="SDMP01000015">
    <property type="protein sequence ID" value="RYR10935.1"/>
    <property type="molecule type" value="Genomic_DNA"/>
</dbReference>
<sequence>MRTISHDHAKLDSDTIAYTIRPLVEANPSLKANSIIAETWLAKKKSVTKFFDDWKVSYQTLPVWLKAMGAKMPRSRVEIKTLPIYHESDDWCKSSPSGILELLFVYVVTRDGVGIISYHHNSIDAAIARSNGAWSPPRVWHMFCIRYIESNSLRMFKALYLHKLMAILVWSRSTTKTTKDLKSRVRHILDGAIRSVLRNRCWHLTEVIVGVI</sequence>
<comment type="caution">
    <text evidence="1">The sequence shown here is derived from an EMBL/GenBank/DDBJ whole genome shotgun (WGS) entry which is preliminary data.</text>
</comment>
<organism evidence="1 2">
    <name type="scientific">Arachis hypogaea</name>
    <name type="common">Peanut</name>
    <dbReference type="NCBI Taxonomy" id="3818"/>
    <lineage>
        <taxon>Eukaryota</taxon>
        <taxon>Viridiplantae</taxon>
        <taxon>Streptophyta</taxon>
        <taxon>Embryophyta</taxon>
        <taxon>Tracheophyta</taxon>
        <taxon>Spermatophyta</taxon>
        <taxon>Magnoliopsida</taxon>
        <taxon>eudicotyledons</taxon>
        <taxon>Gunneridae</taxon>
        <taxon>Pentapetalae</taxon>
        <taxon>rosids</taxon>
        <taxon>fabids</taxon>
        <taxon>Fabales</taxon>
        <taxon>Fabaceae</taxon>
        <taxon>Papilionoideae</taxon>
        <taxon>50 kb inversion clade</taxon>
        <taxon>dalbergioids sensu lato</taxon>
        <taxon>Dalbergieae</taxon>
        <taxon>Pterocarpus clade</taxon>
        <taxon>Arachis</taxon>
    </lineage>
</organism>
<reference evidence="1 2" key="1">
    <citation type="submission" date="2019-01" db="EMBL/GenBank/DDBJ databases">
        <title>Sequencing of cultivated peanut Arachis hypogaea provides insights into genome evolution and oil improvement.</title>
        <authorList>
            <person name="Chen X."/>
        </authorList>
    </citation>
    <scope>NUCLEOTIDE SEQUENCE [LARGE SCALE GENOMIC DNA]</scope>
    <source>
        <strain evidence="2">cv. Fuhuasheng</strain>
        <tissue evidence="1">Leaves</tissue>
    </source>
</reference>
<keyword evidence="2" id="KW-1185">Reference proteome</keyword>
<accession>A0A444Z9S9</accession>
<dbReference type="Proteomes" id="UP000289738">
    <property type="component" value="Chromosome B05"/>
</dbReference>
<evidence type="ECO:0000313" key="1">
    <source>
        <dbReference type="EMBL" id="RYR10935.1"/>
    </source>
</evidence>
<name>A0A444Z9S9_ARAHY</name>
<protein>
    <submittedName>
        <fullName evidence="1">Uncharacterized protein</fullName>
    </submittedName>
</protein>
<dbReference type="AlphaFoldDB" id="A0A444Z9S9"/>
<proteinExistence type="predicted"/>